<dbReference type="Proteomes" id="UP000195437">
    <property type="component" value="Chromosome"/>
</dbReference>
<accession>A0A1Y0IML1</accession>
<evidence type="ECO:0000313" key="2">
    <source>
        <dbReference type="Proteomes" id="UP000195437"/>
    </source>
</evidence>
<keyword evidence="2" id="KW-1185">Reference proteome</keyword>
<gene>
    <name evidence="1" type="ORF">CBW65_09995</name>
</gene>
<protein>
    <submittedName>
        <fullName evidence="1">Uncharacterized protein</fullName>
    </submittedName>
</protein>
<evidence type="ECO:0000313" key="1">
    <source>
        <dbReference type="EMBL" id="ARU61289.1"/>
    </source>
</evidence>
<dbReference type="AlphaFoldDB" id="A0A1Y0IML1"/>
<organism evidence="1 2">
    <name type="scientific">Tumebacillus avium</name>
    <dbReference type="NCBI Taxonomy" id="1903704"/>
    <lineage>
        <taxon>Bacteria</taxon>
        <taxon>Bacillati</taxon>
        <taxon>Bacillota</taxon>
        <taxon>Bacilli</taxon>
        <taxon>Bacillales</taxon>
        <taxon>Alicyclobacillaceae</taxon>
        <taxon>Tumebacillus</taxon>
    </lineage>
</organism>
<sequence length="62" mass="6413">MKLKAILLIFLFLIGITATTGSILANNVPPIGYSQPVANNVPPIGYIDGLLLASEAPPLPLG</sequence>
<dbReference type="KEGG" id="tum:CBW65_09995"/>
<proteinExistence type="predicted"/>
<name>A0A1Y0IML1_9BACL</name>
<dbReference type="RefSeq" id="WP_087456668.1">
    <property type="nucleotide sequence ID" value="NZ_CP021434.1"/>
</dbReference>
<reference evidence="2" key="1">
    <citation type="submission" date="2017-05" db="EMBL/GenBank/DDBJ databases">
        <authorList>
            <person name="Sung H."/>
        </authorList>
    </citation>
    <scope>NUCLEOTIDE SEQUENCE [LARGE SCALE GENOMIC DNA]</scope>
    <source>
        <strain evidence="2">AR23208</strain>
    </source>
</reference>
<dbReference type="EMBL" id="CP021434">
    <property type="protein sequence ID" value="ARU61289.1"/>
    <property type="molecule type" value="Genomic_DNA"/>
</dbReference>